<dbReference type="EMBL" id="CH916377">
    <property type="protein sequence ID" value="EDV90516.1"/>
    <property type="molecule type" value="Genomic_DNA"/>
</dbReference>
<dbReference type="InParanoid" id="B4JXV4"/>
<evidence type="ECO:0000256" key="1">
    <source>
        <dbReference type="SAM" id="MobiDB-lite"/>
    </source>
</evidence>
<evidence type="ECO:0000313" key="3">
    <source>
        <dbReference type="Proteomes" id="UP000001070"/>
    </source>
</evidence>
<feature type="region of interest" description="Disordered" evidence="1">
    <location>
        <begin position="1"/>
        <end position="20"/>
    </location>
</feature>
<sequence>MLRQKRSSSSRSTLPGITVTLTSNGPNAHLSTACFQRLELNRKHLRQRITFSLELYHKNIIKKHSNNKSNKISVYKLAKYVGQT</sequence>
<proteinExistence type="predicted"/>
<dbReference type="HOGENOM" id="CLU_192448_0_0_1"/>
<reference evidence="2 3" key="1">
    <citation type="journal article" date="2007" name="Nature">
        <title>Evolution of genes and genomes on the Drosophila phylogeny.</title>
        <authorList>
            <consortium name="Drosophila 12 Genomes Consortium"/>
            <person name="Clark A.G."/>
            <person name="Eisen M.B."/>
            <person name="Smith D.R."/>
            <person name="Bergman C.M."/>
            <person name="Oliver B."/>
            <person name="Markow T.A."/>
            <person name="Kaufman T.C."/>
            <person name="Kellis M."/>
            <person name="Gelbart W."/>
            <person name="Iyer V.N."/>
            <person name="Pollard D.A."/>
            <person name="Sackton T.B."/>
            <person name="Larracuente A.M."/>
            <person name="Singh N.D."/>
            <person name="Abad J.P."/>
            <person name="Abt D.N."/>
            <person name="Adryan B."/>
            <person name="Aguade M."/>
            <person name="Akashi H."/>
            <person name="Anderson W.W."/>
            <person name="Aquadro C.F."/>
            <person name="Ardell D.H."/>
            <person name="Arguello R."/>
            <person name="Artieri C.G."/>
            <person name="Barbash D.A."/>
            <person name="Barker D."/>
            <person name="Barsanti P."/>
            <person name="Batterham P."/>
            <person name="Batzoglou S."/>
            <person name="Begun D."/>
            <person name="Bhutkar A."/>
            <person name="Blanco E."/>
            <person name="Bosak S.A."/>
            <person name="Bradley R.K."/>
            <person name="Brand A.D."/>
            <person name="Brent M.R."/>
            <person name="Brooks A.N."/>
            <person name="Brown R.H."/>
            <person name="Butlin R.K."/>
            <person name="Caggese C."/>
            <person name="Calvi B.R."/>
            <person name="Bernardo de Carvalho A."/>
            <person name="Caspi A."/>
            <person name="Castrezana S."/>
            <person name="Celniker S.E."/>
            <person name="Chang J.L."/>
            <person name="Chapple C."/>
            <person name="Chatterji S."/>
            <person name="Chinwalla A."/>
            <person name="Civetta A."/>
            <person name="Clifton S.W."/>
            <person name="Comeron J.M."/>
            <person name="Costello J.C."/>
            <person name="Coyne J.A."/>
            <person name="Daub J."/>
            <person name="David R.G."/>
            <person name="Delcher A.L."/>
            <person name="Delehaunty K."/>
            <person name="Do C.B."/>
            <person name="Ebling H."/>
            <person name="Edwards K."/>
            <person name="Eickbush T."/>
            <person name="Evans J.D."/>
            <person name="Filipski A."/>
            <person name="Findeiss S."/>
            <person name="Freyhult E."/>
            <person name="Fulton L."/>
            <person name="Fulton R."/>
            <person name="Garcia A.C."/>
            <person name="Gardiner A."/>
            <person name="Garfield D.A."/>
            <person name="Garvin B.E."/>
            <person name="Gibson G."/>
            <person name="Gilbert D."/>
            <person name="Gnerre S."/>
            <person name="Godfrey J."/>
            <person name="Good R."/>
            <person name="Gotea V."/>
            <person name="Gravely B."/>
            <person name="Greenberg A.J."/>
            <person name="Griffiths-Jones S."/>
            <person name="Gross S."/>
            <person name="Guigo R."/>
            <person name="Gustafson E.A."/>
            <person name="Haerty W."/>
            <person name="Hahn M.W."/>
            <person name="Halligan D.L."/>
            <person name="Halpern A.L."/>
            <person name="Halter G.M."/>
            <person name="Han M.V."/>
            <person name="Heger A."/>
            <person name="Hillier L."/>
            <person name="Hinrichs A.S."/>
            <person name="Holmes I."/>
            <person name="Hoskins R.A."/>
            <person name="Hubisz M.J."/>
            <person name="Hultmark D."/>
            <person name="Huntley M.A."/>
            <person name="Jaffe D.B."/>
            <person name="Jagadeeshan S."/>
            <person name="Jeck W.R."/>
            <person name="Johnson J."/>
            <person name="Jones C.D."/>
            <person name="Jordan W.C."/>
            <person name="Karpen G.H."/>
            <person name="Kataoka E."/>
            <person name="Keightley P.D."/>
            <person name="Kheradpour P."/>
            <person name="Kirkness E.F."/>
            <person name="Koerich L.B."/>
            <person name="Kristiansen K."/>
            <person name="Kudrna D."/>
            <person name="Kulathinal R.J."/>
            <person name="Kumar S."/>
            <person name="Kwok R."/>
            <person name="Lander E."/>
            <person name="Langley C.H."/>
            <person name="Lapoint R."/>
            <person name="Lazzaro B.P."/>
            <person name="Lee S.J."/>
            <person name="Levesque L."/>
            <person name="Li R."/>
            <person name="Lin C.F."/>
            <person name="Lin M.F."/>
            <person name="Lindblad-Toh K."/>
            <person name="Llopart A."/>
            <person name="Long M."/>
            <person name="Low L."/>
            <person name="Lozovsky E."/>
            <person name="Lu J."/>
            <person name="Luo M."/>
            <person name="Machado C.A."/>
            <person name="Makalowski W."/>
            <person name="Marzo M."/>
            <person name="Matsuda M."/>
            <person name="Matzkin L."/>
            <person name="McAllister B."/>
            <person name="McBride C.S."/>
            <person name="McKernan B."/>
            <person name="McKernan K."/>
            <person name="Mendez-Lago M."/>
            <person name="Minx P."/>
            <person name="Mollenhauer M.U."/>
            <person name="Montooth K."/>
            <person name="Mount S.M."/>
            <person name="Mu X."/>
            <person name="Myers E."/>
            <person name="Negre B."/>
            <person name="Newfeld S."/>
            <person name="Nielsen R."/>
            <person name="Noor M.A."/>
            <person name="O'Grady P."/>
            <person name="Pachter L."/>
            <person name="Papaceit M."/>
            <person name="Parisi M.J."/>
            <person name="Parisi M."/>
            <person name="Parts L."/>
            <person name="Pedersen J.S."/>
            <person name="Pesole G."/>
            <person name="Phillippy A.M."/>
            <person name="Ponting C.P."/>
            <person name="Pop M."/>
            <person name="Porcelli D."/>
            <person name="Powell J.R."/>
            <person name="Prohaska S."/>
            <person name="Pruitt K."/>
            <person name="Puig M."/>
            <person name="Quesneville H."/>
            <person name="Ram K.R."/>
            <person name="Rand D."/>
            <person name="Rasmussen M.D."/>
            <person name="Reed L.K."/>
            <person name="Reenan R."/>
            <person name="Reily A."/>
            <person name="Remington K.A."/>
            <person name="Rieger T.T."/>
            <person name="Ritchie M.G."/>
            <person name="Robin C."/>
            <person name="Rogers Y.H."/>
            <person name="Rohde C."/>
            <person name="Rozas J."/>
            <person name="Rubenfield M.J."/>
            <person name="Ruiz A."/>
            <person name="Russo S."/>
            <person name="Salzberg S.L."/>
            <person name="Sanchez-Gracia A."/>
            <person name="Saranga D.J."/>
            <person name="Sato H."/>
            <person name="Schaeffer S.W."/>
            <person name="Schatz M.C."/>
            <person name="Schlenke T."/>
            <person name="Schwartz R."/>
            <person name="Segarra C."/>
            <person name="Singh R.S."/>
            <person name="Sirot L."/>
            <person name="Sirota M."/>
            <person name="Sisneros N.B."/>
            <person name="Smith C.D."/>
            <person name="Smith T.F."/>
            <person name="Spieth J."/>
            <person name="Stage D.E."/>
            <person name="Stark A."/>
            <person name="Stephan W."/>
            <person name="Strausberg R.L."/>
            <person name="Strempel S."/>
            <person name="Sturgill D."/>
            <person name="Sutton G."/>
            <person name="Sutton G.G."/>
            <person name="Tao W."/>
            <person name="Teichmann S."/>
            <person name="Tobari Y.N."/>
            <person name="Tomimura Y."/>
            <person name="Tsolas J.M."/>
            <person name="Valente V.L."/>
            <person name="Venter E."/>
            <person name="Venter J.C."/>
            <person name="Vicario S."/>
            <person name="Vieira F.G."/>
            <person name="Vilella A.J."/>
            <person name="Villasante A."/>
            <person name="Walenz B."/>
            <person name="Wang J."/>
            <person name="Wasserman M."/>
            <person name="Watts T."/>
            <person name="Wilson D."/>
            <person name="Wilson R.K."/>
            <person name="Wing R.A."/>
            <person name="Wolfner M.F."/>
            <person name="Wong A."/>
            <person name="Wong G.K."/>
            <person name="Wu C.I."/>
            <person name="Wu G."/>
            <person name="Yamamoto D."/>
            <person name="Yang H.P."/>
            <person name="Yang S.P."/>
            <person name="Yorke J.A."/>
            <person name="Yoshida K."/>
            <person name="Zdobnov E."/>
            <person name="Zhang P."/>
            <person name="Zhang Y."/>
            <person name="Zimin A.V."/>
            <person name="Baldwin J."/>
            <person name="Abdouelleil A."/>
            <person name="Abdulkadir J."/>
            <person name="Abebe A."/>
            <person name="Abera B."/>
            <person name="Abreu J."/>
            <person name="Acer S.C."/>
            <person name="Aftuck L."/>
            <person name="Alexander A."/>
            <person name="An P."/>
            <person name="Anderson E."/>
            <person name="Anderson S."/>
            <person name="Arachi H."/>
            <person name="Azer M."/>
            <person name="Bachantsang P."/>
            <person name="Barry A."/>
            <person name="Bayul T."/>
            <person name="Berlin A."/>
            <person name="Bessette D."/>
            <person name="Bloom T."/>
            <person name="Blye J."/>
            <person name="Boguslavskiy L."/>
            <person name="Bonnet C."/>
            <person name="Boukhgalter B."/>
            <person name="Bourzgui I."/>
            <person name="Brown A."/>
            <person name="Cahill P."/>
            <person name="Channer S."/>
            <person name="Cheshatsang Y."/>
            <person name="Chuda L."/>
            <person name="Citroen M."/>
            <person name="Collymore A."/>
            <person name="Cooke P."/>
            <person name="Costello M."/>
            <person name="D'Aco K."/>
            <person name="Daza R."/>
            <person name="De Haan G."/>
            <person name="DeGray S."/>
            <person name="DeMaso C."/>
            <person name="Dhargay N."/>
            <person name="Dooley K."/>
            <person name="Dooley E."/>
            <person name="Doricent M."/>
            <person name="Dorje P."/>
            <person name="Dorjee K."/>
            <person name="Dupes A."/>
            <person name="Elong R."/>
            <person name="Falk J."/>
            <person name="Farina A."/>
            <person name="Faro S."/>
            <person name="Ferguson D."/>
            <person name="Fisher S."/>
            <person name="Foley C.D."/>
            <person name="Franke A."/>
            <person name="Friedrich D."/>
            <person name="Gadbois L."/>
            <person name="Gearin G."/>
            <person name="Gearin C.R."/>
            <person name="Giannoukos G."/>
            <person name="Goode T."/>
            <person name="Graham J."/>
            <person name="Grandbois E."/>
            <person name="Grewal S."/>
            <person name="Gyaltsen K."/>
            <person name="Hafez N."/>
            <person name="Hagos B."/>
            <person name="Hall J."/>
            <person name="Henson C."/>
            <person name="Hollinger A."/>
            <person name="Honan T."/>
            <person name="Huard M.D."/>
            <person name="Hughes L."/>
            <person name="Hurhula B."/>
            <person name="Husby M.E."/>
            <person name="Kamat A."/>
            <person name="Kanga B."/>
            <person name="Kashin S."/>
            <person name="Khazanovich D."/>
            <person name="Kisner P."/>
            <person name="Lance K."/>
            <person name="Lara M."/>
            <person name="Lee W."/>
            <person name="Lennon N."/>
            <person name="Letendre F."/>
            <person name="LeVine R."/>
            <person name="Lipovsky A."/>
            <person name="Liu X."/>
            <person name="Liu J."/>
            <person name="Liu S."/>
            <person name="Lokyitsang T."/>
            <person name="Lokyitsang Y."/>
            <person name="Lubonja R."/>
            <person name="Lui A."/>
            <person name="MacDonald P."/>
            <person name="Magnisalis V."/>
            <person name="Maru K."/>
            <person name="Matthews C."/>
            <person name="McCusker W."/>
            <person name="McDonough S."/>
            <person name="Mehta T."/>
            <person name="Meldrim J."/>
            <person name="Meneus L."/>
            <person name="Mihai O."/>
            <person name="Mihalev A."/>
            <person name="Mihova T."/>
            <person name="Mittelman R."/>
            <person name="Mlenga V."/>
            <person name="Montmayeur A."/>
            <person name="Mulrain L."/>
            <person name="Navidi A."/>
            <person name="Naylor J."/>
            <person name="Negash T."/>
            <person name="Nguyen T."/>
            <person name="Nguyen N."/>
            <person name="Nicol R."/>
            <person name="Norbu C."/>
            <person name="Norbu N."/>
            <person name="Novod N."/>
            <person name="O'Neill B."/>
            <person name="Osman S."/>
            <person name="Markiewicz E."/>
            <person name="Oyono O.L."/>
            <person name="Patti C."/>
            <person name="Phunkhang P."/>
            <person name="Pierre F."/>
            <person name="Priest M."/>
            <person name="Raghuraman S."/>
            <person name="Rege F."/>
            <person name="Reyes R."/>
            <person name="Rise C."/>
            <person name="Rogov P."/>
            <person name="Ross K."/>
            <person name="Ryan E."/>
            <person name="Settipalli S."/>
            <person name="Shea T."/>
            <person name="Sherpa N."/>
            <person name="Shi L."/>
            <person name="Shih D."/>
            <person name="Sparrow T."/>
            <person name="Spaulding J."/>
            <person name="Stalker J."/>
            <person name="Stange-Thomann N."/>
            <person name="Stavropoulos S."/>
            <person name="Stone C."/>
            <person name="Strader C."/>
            <person name="Tesfaye S."/>
            <person name="Thomson T."/>
            <person name="Thoulutsang Y."/>
            <person name="Thoulutsang D."/>
            <person name="Topham K."/>
            <person name="Topping I."/>
            <person name="Tsamla T."/>
            <person name="Vassiliev H."/>
            <person name="Vo A."/>
            <person name="Wangchuk T."/>
            <person name="Wangdi T."/>
            <person name="Weiand M."/>
            <person name="Wilkinson J."/>
            <person name="Wilson A."/>
            <person name="Yadav S."/>
            <person name="Young G."/>
            <person name="Yu Q."/>
            <person name="Zembek L."/>
            <person name="Zhong D."/>
            <person name="Zimmer A."/>
            <person name="Zwirko Z."/>
            <person name="Jaffe D.B."/>
            <person name="Alvarez P."/>
            <person name="Brockman W."/>
            <person name="Butler J."/>
            <person name="Chin C."/>
            <person name="Gnerre S."/>
            <person name="Grabherr M."/>
            <person name="Kleber M."/>
            <person name="Mauceli E."/>
            <person name="MacCallum I."/>
        </authorList>
    </citation>
    <scope>NUCLEOTIDE SEQUENCE [LARGE SCALE GENOMIC DNA]</scope>
    <source>
        <strain evidence="3">Tucson 15287-2541.00</strain>
    </source>
</reference>
<dbReference type="Proteomes" id="UP000001070">
    <property type="component" value="Unassembled WGS sequence"/>
</dbReference>
<evidence type="ECO:0000313" key="2">
    <source>
        <dbReference type="EMBL" id="EDV90516.1"/>
    </source>
</evidence>
<dbReference type="PROSITE" id="PS51257">
    <property type="entry name" value="PROKAR_LIPOPROTEIN"/>
    <property type="match status" value="1"/>
</dbReference>
<protein>
    <submittedName>
        <fullName evidence="2">GH14144</fullName>
    </submittedName>
</protein>
<name>B4JXV4_DROGR</name>
<organism evidence="3">
    <name type="scientific">Drosophila grimshawi</name>
    <name type="common">Hawaiian fruit fly</name>
    <name type="synonym">Idiomyia grimshawi</name>
    <dbReference type="NCBI Taxonomy" id="7222"/>
    <lineage>
        <taxon>Eukaryota</taxon>
        <taxon>Metazoa</taxon>
        <taxon>Ecdysozoa</taxon>
        <taxon>Arthropoda</taxon>
        <taxon>Hexapoda</taxon>
        <taxon>Insecta</taxon>
        <taxon>Pterygota</taxon>
        <taxon>Neoptera</taxon>
        <taxon>Endopterygota</taxon>
        <taxon>Diptera</taxon>
        <taxon>Brachycera</taxon>
        <taxon>Muscomorpha</taxon>
        <taxon>Ephydroidea</taxon>
        <taxon>Drosophilidae</taxon>
        <taxon>Drosophila</taxon>
        <taxon>Hawaiian Drosophila</taxon>
    </lineage>
</organism>
<dbReference type="AlphaFoldDB" id="B4JXV4"/>
<accession>B4JXV4</accession>
<keyword evidence="3" id="KW-1185">Reference proteome</keyword>
<gene>
    <name evidence="2" type="primary">Dgri\GH14144</name>
    <name evidence="2" type="ORF">Dgri_GH14144</name>
</gene>
<feature type="compositionally biased region" description="Polar residues" evidence="1">
    <location>
        <begin position="9"/>
        <end position="20"/>
    </location>
</feature>